<dbReference type="RefSeq" id="WP_388350797.1">
    <property type="nucleotide sequence ID" value="NZ_JBIAFJ010000027.1"/>
</dbReference>
<dbReference type="EC" id="2.4.-.-" evidence="3"/>
<keyword evidence="3" id="KW-0808">Transferase</keyword>
<accession>A0ABW6KZM7</accession>
<keyword evidence="1" id="KW-0812">Transmembrane</keyword>
<feature type="transmembrane region" description="Helical" evidence="1">
    <location>
        <begin position="290"/>
        <end position="310"/>
    </location>
</feature>
<proteinExistence type="predicted"/>
<dbReference type="NCBIfam" id="TIGR03469">
    <property type="entry name" value="HpnB"/>
    <property type="match status" value="1"/>
</dbReference>
<dbReference type="GO" id="GO:0016757">
    <property type="term" value="F:glycosyltransferase activity"/>
    <property type="evidence" value="ECO:0007669"/>
    <property type="project" value="UniProtKB-KW"/>
</dbReference>
<evidence type="ECO:0000256" key="1">
    <source>
        <dbReference type="SAM" id="Phobius"/>
    </source>
</evidence>
<evidence type="ECO:0000313" key="3">
    <source>
        <dbReference type="EMBL" id="MFE9172834.1"/>
    </source>
</evidence>
<dbReference type="InterPro" id="IPR017832">
    <property type="entry name" value="Glyco_trans_2_hopen-assoc_HpnB"/>
</dbReference>
<evidence type="ECO:0000259" key="2">
    <source>
        <dbReference type="Pfam" id="PF00535"/>
    </source>
</evidence>
<keyword evidence="3" id="KW-0328">Glycosyltransferase</keyword>
<feature type="transmembrane region" description="Helical" evidence="1">
    <location>
        <begin position="316"/>
        <end position="337"/>
    </location>
</feature>
<dbReference type="InterPro" id="IPR029044">
    <property type="entry name" value="Nucleotide-diphossugar_trans"/>
</dbReference>
<feature type="domain" description="Glycosyltransferase 2-like" evidence="2">
    <location>
        <begin position="53"/>
        <end position="229"/>
    </location>
</feature>
<keyword evidence="1" id="KW-0472">Membrane</keyword>
<dbReference type="Proteomes" id="UP001601197">
    <property type="component" value="Unassembled WGS sequence"/>
</dbReference>
<dbReference type="Pfam" id="PF00535">
    <property type="entry name" value="Glycos_transf_2"/>
    <property type="match status" value="1"/>
</dbReference>
<organism evidence="3 4">
    <name type="scientific">Streptomyces kebangsaanensis</name>
    <dbReference type="NCBI Taxonomy" id="864058"/>
    <lineage>
        <taxon>Bacteria</taxon>
        <taxon>Bacillati</taxon>
        <taxon>Actinomycetota</taxon>
        <taxon>Actinomycetes</taxon>
        <taxon>Kitasatosporales</taxon>
        <taxon>Streptomycetaceae</taxon>
        <taxon>Streptomyces</taxon>
    </lineage>
</organism>
<gene>
    <name evidence="3" type="ORF">ACFYNZ_25750</name>
</gene>
<name>A0ABW6KZM7_9ACTN</name>
<dbReference type="Gene3D" id="3.90.550.10">
    <property type="entry name" value="Spore Coat Polysaccharide Biosynthesis Protein SpsA, Chain A"/>
    <property type="match status" value="1"/>
</dbReference>
<feature type="transmembrane region" description="Helical" evidence="1">
    <location>
        <begin position="12"/>
        <end position="32"/>
    </location>
</feature>
<dbReference type="EMBL" id="JBIAFJ010000027">
    <property type="protein sequence ID" value="MFE9172834.1"/>
    <property type="molecule type" value="Genomic_DNA"/>
</dbReference>
<dbReference type="SUPFAM" id="SSF53448">
    <property type="entry name" value="Nucleotide-diphospho-sugar transferases"/>
    <property type="match status" value="1"/>
</dbReference>
<dbReference type="PANTHER" id="PTHR43646">
    <property type="entry name" value="GLYCOSYLTRANSFERASE"/>
    <property type="match status" value="1"/>
</dbReference>
<dbReference type="PANTHER" id="PTHR43646:SF3">
    <property type="entry name" value="SLR1566 PROTEIN"/>
    <property type="match status" value="1"/>
</dbReference>
<sequence length="401" mass="43520">MGQTARVSVIVWSAVGSLAAWLWLLLGQGFFWRTDVRLPPREDPAPDDWPSVCVVVPARDEATVLPASLPSLLAQDYPGRAEVFLIDDGSTDGTGELARELSRRHGGLPLTVASPGEPPAGWTGKLWAVRHGIGLARARVPEYLLLTDADIAHAPDSLRHLVAAARTGGFDVVSQMARLRVETRWERLVVPAFVYFFAQLYPFRRIGRRGARTAAAAGGCVLLRTEAAERARIPDAIRQAVIDDVALARAVKGGGGHIWLGLAERVDSVRPYPLLRDLWRMVSRSAYAQLRHNPLVLLGTVAGLALVYLVPPVALAVGLVASSPAAVAGGLAWLVMAGTYVPMLRYYRLPLWLAPLLPFTAFLYLLMTVDSAVQHHRGRGAAWKGRTYARPDAVPDEGRPA</sequence>
<keyword evidence="4" id="KW-1185">Reference proteome</keyword>
<dbReference type="InterPro" id="IPR001173">
    <property type="entry name" value="Glyco_trans_2-like"/>
</dbReference>
<feature type="transmembrane region" description="Helical" evidence="1">
    <location>
        <begin position="349"/>
        <end position="367"/>
    </location>
</feature>
<reference evidence="3 4" key="1">
    <citation type="submission" date="2024-10" db="EMBL/GenBank/DDBJ databases">
        <title>The Natural Products Discovery Center: Release of the First 8490 Sequenced Strains for Exploring Actinobacteria Biosynthetic Diversity.</title>
        <authorList>
            <person name="Kalkreuter E."/>
            <person name="Kautsar S.A."/>
            <person name="Yang D."/>
            <person name="Bader C.D."/>
            <person name="Teijaro C.N."/>
            <person name="Fluegel L."/>
            <person name="Davis C.M."/>
            <person name="Simpson J.R."/>
            <person name="Lauterbach L."/>
            <person name="Steele A.D."/>
            <person name="Gui C."/>
            <person name="Meng S."/>
            <person name="Li G."/>
            <person name="Viehrig K."/>
            <person name="Ye F."/>
            <person name="Su P."/>
            <person name="Kiefer A.F."/>
            <person name="Nichols A."/>
            <person name="Cepeda A.J."/>
            <person name="Yan W."/>
            <person name="Fan B."/>
            <person name="Jiang Y."/>
            <person name="Adhikari A."/>
            <person name="Zheng C.-J."/>
            <person name="Schuster L."/>
            <person name="Cowan T.M."/>
            <person name="Smanski M.J."/>
            <person name="Chevrette M.G."/>
            <person name="De Carvalho L.P.S."/>
            <person name="Shen B."/>
        </authorList>
    </citation>
    <scope>NUCLEOTIDE SEQUENCE [LARGE SCALE GENOMIC DNA]</scope>
    <source>
        <strain evidence="3 4">NPDC007147</strain>
    </source>
</reference>
<protein>
    <submittedName>
        <fullName evidence="3">Glycosyltransferase</fullName>
        <ecNumber evidence="3">2.4.-.-</ecNumber>
    </submittedName>
</protein>
<comment type="caution">
    <text evidence="3">The sequence shown here is derived from an EMBL/GenBank/DDBJ whole genome shotgun (WGS) entry which is preliminary data.</text>
</comment>
<keyword evidence="1" id="KW-1133">Transmembrane helix</keyword>
<evidence type="ECO:0000313" key="4">
    <source>
        <dbReference type="Proteomes" id="UP001601197"/>
    </source>
</evidence>